<protein>
    <recommendedName>
        <fullName evidence="6">PhoH-like protein</fullName>
    </recommendedName>
</protein>
<dbReference type="RefSeq" id="WP_038337083.1">
    <property type="nucleotide sequence ID" value="NZ_CP040908.1"/>
</dbReference>
<dbReference type="Proteomes" id="UP000510643">
    <property type="component" value="Chromosome"/>
</dbReference>
<evidence type="ECO:0000256" key="6">
    <source>
        <dbReference type="ARBA" id="ARBA00039970"/>
    </source>
</evidence>
<dbReference type="AlphaFoldDB" id="A0A3R8TWY5"/>
<feature type="domain" description="PhoH-like protein" evidence="7">
    <location>
        <begin position="107"/>
        <end position="310"/>
    </location>
</feature>
<dbReference type="GeneID" id="78400290"/>
<dbReference type="PANTHER" id="PTHR30473:SF1">
    <property type="entry name" value="PHOH-LIKE PROTEIN"/>
    <property type="match status" value="1"/>
</dbReference>
<evidence type="ECO:0000313" key="9">
    <source>
        <dbReference type="EMBL" id="QLL57017.1"/>
    </source>
</evidence>
<dbReference type="PANTHER" id="PTHR30473">
    <property type="entry name" value="PROTEIN PHOH"/>
    <property type="match status" value="1"/>
</dbReference>
<evidence type="ECO:0000256" key="1">
    <source>
        <dbReference type="ARBA" id="ARBA00004496"/>
    </source>
</evidence>
<comment type="subcellular location">
    <subcellularLocation>
        <location evidence="1">Cytoplasm</location>
    </subcellularLocation>
</comment>
<evidence type="ECO:0000256" key="5">
    <source>
        <dbReference type="ARBA" id="ARBA00022840"/>
    </source>
</evidence>
<reference evidence="9 12" key="2">
    <citation type="submission" date="2019-06" db="EMBL/GenBank/DDBJ databases">
        <title>Emergence of pandrug resistant Empedobacter falsenii in China.</title>
        <authorList>
            <person name="Dong N."/>
            <person name="Chen S."/>
            <person name="Zhang R."/>
        </authorList>
    </citation>
    <scope>NUCLEOTIDE SEQUENCE [LARGE SCALE GENOMIC DNA]</scope>
    <source>
        <strain evidence="9 12">1681-1</strain>
    </source>
</reference>
<dbReference type="SUPFAM" id="SSF52540">
    <property type="entry name" value="P-loop containing nucleoside triphosphate hydrolases"/>
    <property type="match status" value="1"/>
</dbReference>
<keyword evidence="5" id="KW-0067">ATP-binding</keyword>
<evidence type="ECO:0000259" key="7">
    <source>
        <dbReference type="Pfam" id="PF02562"/>
    </source>
</evidence>
<keyword evidence="3" id="KW-0963">Cytoplasm</keyword>
<dbReference type="EMBL" id="CP040908">
    <property type="protein sequence ID" value="QLL57017.1"/>
    <property type="molecule type" value="Genomic_DNA"/>
</dbReference>
<evidence type="ECO:0000256" key="3">
    <source>
        <dbReference type="ARBA" id="ARBA00022490"/>
    </source>
</evidence>
<evidence type="ECO:0000256" key="4">
    <source>
        <dbReference type="ARBA" id="ARBA00022741"/>
    </source>
</evidence>
<reference evidence="8" key="4">
    <citation type="journal article" date="2022" name="Sci. Total Environ.">
        <title>Prevalence, transmission, and molecular epidemiology of tet(X)-positive bacteria among humans, animals, and environmental niches in China: An epidemiological, and genomic-based study.</title>
        <authorList>
            <person name="Dong N."/>
            <person name="Zeng Y."/>
            <person name="Cai C."/>
            <person name="Sun C."/>
            <person name="Lu J."/>
            <person name="Liu C."/>
            <person name="Zhou H."/>
            <person name="Sun Q."/>
            <person name="Shu L."/>
            <person name="Wang H."/>
            <person name="Wang Y."/>
            <person name="Wang S."/>
            <person name="Wu C."/>
            <person name="Chan E.W."/>
            <person name="Chen G."/>
            <person name="Shen Z."/>
            <person name="Chen S."/>
            <person name="Zhang R."/>
        </authorList>
    </citation>
    <scope>NUCLEOTIDE SEQUENCE</scope>
    <source>
        <strain evidence="8">210</strain>
    </source>
</reference>
<dbReference type="Pfam" id="PF02562">
    <property type="entry name" value="PhoH"/>
    <property type="match status" value="1"/>
</dbReference>
<keyword evidence="12" id="KW-1185">Reference proteome</keyword>
<dbReference type="Gene3D" id="3.40.50.300">
    <property type="entry name" value="P-loop containing nucleotide triphosphate hydrolases"/>
    <property type="match status" value="1"/>
</dbReference>
<dbReference type="InterPro" id="IPR051451">
    <property type="entry name" value="PhoH2-like"/>
</dbReference>
<dbReference type="InterPro" id="IPR027417">
    <property type="entry name" value="P-loop_NTPase"/>
</dbReference>
<name>A0A3R8TWY5_9FLAO</name>
<dbReference type="FunFam" id="3.40.50.300:FF:000013">
    <property type="entry name" value="PhoH family ATPase"/>
    <property type="match status" value="1"/>
</dbReference>
<comment type="similarity">
    <text evidence="2">Belongs to the PhoH family.</text>
</comment>
<dbReference type="KEGG" id="efal:FH779_02445"/>
<accession>A0A3R8TWY5</accession>
<keyword evidence="4" id="KW-0547">Nucleotide-binding</keyword>
<dbReference type="EMBL" id="JACALR010000005">
    <property type="protein sequence ID" value="MDM1551818.1"/>
    <property type="molecule type" value="Genomic_DNA"/>
</dbReference>
<dbReference type="InterPro" id="IPR003714">
    <property type="entry name" value="PhoH"/>
</dbReference>
<gene>
    <name evidence="10" type="ORF">EGI89_06980</name>
    <name evidence="9" type="ORF">FH779_02445</name>
    <name evidence="8" type="ORF">HX095_11395</name>
</gene>
<evidence type="ECO:0000313" key="10">
    <source>
        <dbReference type="EMBL" id="RRT91977.1"/>
    </source>
</evidence>
<reference evidence="8" key="3">
    <citation type="submission" date="2020-06" db="EMBL/GenBank/DDBJ databases">
        <authorList>
            <person name="Dong N."/>
        </authorList>
    </citation>
    <scope>NUCLEOTIDE SEQUENCE</scope>
    <source>
        <strain evidence="8">210</strain>
    </source>
</reference>
<dbReference type="OrthoDB" id="9773137at2"/>
<dbReference type="GO" id="GO:0005829">
    <property type="term" value="C:cytosol"/>
    <property type="evidence" value="ECO:0007669"/>
    <property type="project" value="TreeGrafter"/>
</dbReference>
<evidence type="ECO:0000256" key="2">
    <source>
        <dbReference type="ARBA" id="ARBA00010393"/>
    </source>
</evidence>
<proteinExistence type="inferred from homology"/>
<evidence type="ECO:0000313" key="12">
    <source>
        <dbReference type="Proteomes" id="UP000510643"/>
    </source>
</evidence>
<dbReference type="Proteomes" id="UP000267844">
    <property type="component" value="Unassembled WGS sequence"/>
</dbReference>
<organism evidence="10 11">
    <name type="scientific">Empedobacter falsenii</name>
    <dbReference type="NCBI Taxonomy" id="343874"/>
    <lineage>
        <taxon>Bacteria</taxon>
        <taxon>Pseudomonadati</taxon>
        <taxon>Bacteroidota</taxon>
        <taxon>Flavobacteriia</taxon>
        <taxon>Flavobacteriales</taxon>
        <taxon>Weeksellaceae</taxon>
        <taxon>Empedobacter</taxon>
    </lineage>
</organism>
<dbReference type="GO" id="GO:0005524">
    <property type="term" value="F:ATP binding"/>
    <property type="evidence" value="ECO:0007669"/>
    <property type="project" value="UniProtKB-KW"/>
</dbReference>
<reference evidence="10 11" key="1">
    <citation type="submission" date="2018-10" db="EMBL/GenBank/DDBJ databases">
        <title>Transmission dynamics of multidrug resistant bacteria on intensive care unit surfaces.</title>
        <authorList>
            <person name="D'Souza A.W."/>
            <person name="Potter R.F."/>
            <person name="Wallace M."/>
            <person name="Shupe A."/>
            <person name="Patel S."/>
            <person name="Sun S."/>
            <person name="Gul D."/>
            <person name="Kwon J.H."/>
            <person name="Andleeb S."/>
            <person name="Burnham C.-A.D."/>
            <person name="Dantas G."/>
        </authorList>
    </citation>
    <scope>NUCLEOTIDE SEQUENCE [LARGE SCALE GENOMIC DNA]</scope>
    <source>
        <strain evidence="10 11">WF_348</strain>
    </source>
</reference>
<evidence type="ECO:0000313" key="8">
    <source>
        <dbReference type="EMBL" id="MDM1551818.1"/>
    </source>
</evidence>
<sequence>MTEINIELAEINAQDFYGANNEHLKRIKEYYPKLKIVARGRELTVFGNEDVLKVFDQKMQRVIQHIHKYNRLSDRELEIIMTEDNNEMLQMKKEDEIIVHGVNGKIIKPQTPNQQKLVQTVYNKDMVFAIGPAGTGKTYTAVALAVQALKNKEVRRIIMTRPAVEAGENLGFLPGDMKDKLDPYLQPLYDALKDMIPFEKLSSYTEKGVIEVAPLAFMRGRTLDGAFVILDEAQNTTYAQMKMFLTRMGKNSKFIITGDPGQVDLPPKQKSGLREAINILKDVKDIGFIYLDDKDVVRHKIVREVLKAYKVSEDKEREKIDIKK</sequence>
<dbReference type="Proteomes" id="UP001173578">
    <property type="component" value="Unassembled WGS sequence"/>
</dbReference>
<evidence type="ECO:0000313" key="11">
    <source>
        <dbReference type="Proteomes" id="UP000267844"/>
    </source>
</evidence>
<dbReference type="EMBL" id="RHPO01000011">
    <property type="protein sequence ID" value="RRT91977.1"/>
    <property type="molecule type" value="Genomic_DNA"/>
</dbReference>